<dbReference type="Pfam" id="PF00561">
    <property type="entry name" value="Abhydrolase_1"/>
    <property type="match status" value="1"/>
</dbReference>
<evidence type="ECO:0000259" key="1">
    <source>
        <dbReference type="Pfam" id="PF00561"/>
    </source>
</evidence>
<dbReference type="eggNOG" id="COG2267">
    <property type="taxonomic scope" value="Bacteria"/>
</dbReference>
<evidence type="ECO:0000313" key="2">
    <source>
        <dbReference type="EMBL" id="KGF27691.1"/>
    </source>
</evidence>
<dbReference type="GO" id="GO:0042952">
    <property type="term" value="P:beta-ketoadipate pathway"/>
    <property type="evidence" value="ECO:0007669"/>
    <property type="project" value="InterPro"/>
</dbReference>
<name>A0A095YZX8_9BURK</name>
<evidence type="ECO:0000313" key="3">
    <source>
        <dbReference type="Proteomes" id="UP000029629"/>
    </source>
</evidence>
<keyword evidence="3" id="KW-1185">Reference proteome</keyword>
<dbReference type="GO" id="GO:0016020">
    <property type="term" value="C:membrane"/>
    <property type="evidence" value="ECO:0007669"/>
    <property type="project" value="TreeGrafter"/>
</dbReference>
<protein>
    <submittedName>
        <fullName evidence="2">3-oxoadipate enol-lactonase</fullName>
    </submittedName>
</protein>
<dbReference type="PANTHER" id="PTHR43798:SF33">
    <property type="entry name" value="HYDROLASE, PUTATIVE (AFU_ORTHOLOGUE AFUA_2G14860)-RELATED"/>
    <property type="match status" value="1"/>
</dbReference>
<dbReference type="InterPro" id="IPR050266">
    <property type="entry name" value="AB_hydrolase_sf"/>
</dbReference>
<sequence length="268" mass="28567">MTSNIFQLDTAAGSFRVAIDGPEDAPALVLSNSLGTTLEMWAPQVAALANSYRLIRYDTRGHGGSPITKGPYRFKQLAADVIAILDALHIEQAVFCGVSMGGHTALQLALDAPARLKGIVVCNSAAKIGNQDAWKARADALRQQGQAAIQELAESAPQRWFTPDFIQQQAQTVETMQAQFAALDAEGYAACCDALGQSDLRAELTKIQLPTLIVAGEFDPVTTVLDAEAMKAEIANATLVVLPASHISNVEAAETFNEALCHFIDSNK</sequence>
<reference evidence="2 3" key="1">
    <citation type="submission" date="2014-07" db="EMBL/GenBank/DDBJ databases">
        <authorList>
            <person name="McCorrison J."/>
            <person name="Sanka R."/>
            <person name="Torralba M."/>
            <person name="Gillis M."/>
            <person name="Haft D.H."/>
            <person name="Methe B."/>
            <person name="Sutton G."/>
            <person name="Nelson K.E."/>
        </authorList>
    </citation>
    <scope>NUCLEOTIDE SEQUENCE [LARGE SCALE GENOMIC DNA]</scope>
    <source>
        <strain evidence="2 3">DNF00040</strain>
    </source>
</reference>
<dbReference type="Gene3D" id="3.40.50.1820">
    <property type="entry name" value="alpha/beta hydrolase"/>
    <property type="match status" value="1"/>
</dbReference>
<dbReference type="PANTHER" id="PTHR43798">
    <property type="entry name" value="MONOACYLGLYCEROL LIPASE"/>
    <property type="match status" value="1"/>
</dbReference>
<dbReference type="OrthoDB" id="9793083at2"/>
<gene>
    <name evidence="2" type="ORF">HMPREF2130_09885</name>
</gene>
<dbReference type="AlphaFoldDB" id="A0A095YZX8"/>
<dbReference type="InterPro" id="IPR000073">
    <property type="entry name" value="AB_hydrolase_1"/>
</dbReference>
<dbReference type="GO" id="GO:0047570">
    <property type="term" value="F:3-oxoadipate enol-lactonase activity"/>
    <property type="evidence" value="ECO:0007669"/>
    <property type="project" value="InterPro"/>
</dbReference>
<accession>A0A095YZX8</accession>
<dbReference type="ESTHER" id="9burk-a0a095yzx8">
    <property type="family name" value="Carboxymethylbutenolide_lactonase"/>
</dbReference>
<proteinExistence type="predicted"/>
<dbReference type="Proteomes" id="UP000029629">
    <property type="component" value="Unassembled WGS sequence"/>
</dbReference>
<comment type="caution">
    <text evidence="2">The sequence shown here is derived from an EMBL/GenBank/DDBJ whole genome shotgun (WGS) entry which is preliminary data.</text>
</comment>
<dbReference type="EMBL" id="JRNI01000061">
    <property type="protein sequence ID" value="KGF27691.1"/>
    <property type="molecule type" value="Genomic_DNA"/>
</dbReference>
<dbReference type="InterPro" id="IPR029058">
    <property type="entry name" value="AB_hydrolase_fold"/>
</dbReference>
<feature type="domain" description="AB hydrolase-1" evidence="1">
    <location>
        <begin position="26"/>
        <end position="252"/>
    </location>
</feature>
<dbReference type="PRINTS" id="PR00111">
    <property type="entry name" value="ABHYDROLASE"/>
</dbReference>
<dbReference type="RefSeq" id="WP_036560499.1">
    <property type="nucleotide sequence ID" value="NZ_JRNI01000061.1"/>
</dbReference>
<dbReference type="NCBIfam" id="TIGR02427">
    <property type="entry name" value="protocat_pcaD"/>
    <property type="match status" value="1"/>
</dbReference>
<organism evidence="2 3">
    <name type="scientific">Oligella urethralis DNF00040</name>
    <dbReference type="NCBI Taxonomy" id="1401065"/>
    <lineage>
        <taxon>Bacteria</taxon>
        <taxon>Pseudomonadati</taxon>
        <taxon>Pseudomonadota</taxon>
        <taxon>Betaproteobacteria</taxon>
        <taxon>Burkholderiales</taxon>
        <taxon>Alcaligenaceae</taxon>
        <taxon>Oligella</taxon>
    </lineage>
</organism>
<dbReference type="SUPFAM" id="SSF53474">
    <property type="entry name" value="alpha/beta-Hydrolases"/>
    <property type="match status" value="1"/>
</dbReference>
<dbReference type="InterPro" id="IPR026968">
    <property type="entry name" value="PcaD/CatD"/>
</dbReference>